<dbReference type="GO" id="GO:0051536">
    <property type="term" value="F:iron-sulfur cluster binding"/>
    <property type="evidence" value="ECO:0007669"/>
    <property type="project" value="UniProtKB-KW"/>
</dbReference>
<dbReference type="EMBL" id="JADWDC010000016">
    <property type="protein sequence ID" value="MCC0177084.1"/>
    <property type="molecule type" value="Genomic_DNA"/>
</dbReference>
<dbReference type="CDD" id="cd02980">
    <property type="entry name" value="TRX_Fd_family"/>
    <property type="match status" value="1"/>
</dbReference>
<dbReference type="GO" id="GO:0046872">
    <property type="term" value="F:metal ion binding"/>
    <property type="evidence" value="ECO:0007669"/>
    <property type="project" value="UniProtKB-KW"/>
</dbReference>
<dbReference type="PANTHER" id="PTHR43578">
    <property type="entry name" value="NADH-QUINONE OXIDOREDUCTASE SUBUNIT F"/>
    <property type="match status" value="1"/>
</dbReference>
<evidence type="ECO:0000313" key="4">
    <source>
        <dbReference type="EMBL" id="MCC0177084.1"/>
    </source>
</evidence>
<protein>
    <submittedName>
        <fullName evidence="4">(2Fe-2S) ferredoxin domain-containing protein</fullName>
    </submittedName>
</protein>
<sequence>MKQEVQLPPVNAIKPSSKARVIVCRGRSCRKYSAEEVFENFKRNLPPDVDLISVPCLGQCGNGTMVMVESDPTWYSQVHPDEVAIIIKQHIINGCPVKAMLYPKFHKK</sequence>
<gene>
    <name evidence="4" type="ORF">I4641_08850</name>
</gene>
<dbReference type="SUPFAM" id="SSF52833">
    <property type="entry name" value="Thioredoxin-like"/>
    <property type="match status" value="1"/>
</dbReference>
<evidence type="ECO:0000256" key="1">
    <source>
        <dbReference type="ARBA" id="ARBA00022723"/>
    </source>
</evidence>
<evidence type="ECO:0000256" key="2">
    <source>
        <dbReference type="ARBA" id="ARBA00023004"/>
    </source>
</evidence>
<dbReference type="RefSeq" id="WP_229640122.1">
    <property type="nucleotide sequence ID" value="NZ_JADWDC010000016.1"/>
</dbReference>
<dbReference type="AlphaFoldDB" id="A0A964BPV2"/>
<keyword evidence="5" id="KW-1185">Reference proteome</keyword>
<evidence type="ECO:0000256" key="3">
    <source>
        <dbReference type="ARBA" id="ARBA00023014"/>
    </source>
</evidence>
<organism evidence="4 5">
    <name type="scientific">Waterburya agarophytonicola KI4</name>
    <dbReference type="NCBI Taxonomy" id="2874699"/>
    <lineage>
        <taxon>Bacteria</taxon>
        <taxon>Bacillati</taxon>
        <taxon>Cyanobacteriota</taxon>
        <taxon>Cyanophyceae</taxon>
        <taxon>Pleurocapsales</taxon>
        <taxon>Hyellaceae</taxon>
        <taxon>Waterburya</taxon>
        <taxon>Waterburya agarophytonicola</taxon>
    </lineage>
</organism>
<keyword evidence="3" id="KW-0411">Iron-sulfur</keyword>
<dbReference type="Proteomes" id="UP000729733">
    <property type="component" value="Unassembled WGS sequence"/>
</dbReference>
<dbReference type="PANTHER" id="PTHR43578:SF3">
    <property type="entry name" value="NADH-QUINONE OXIDOREDUCTASE SUBUNIT F"/>
    <property type="match status" value="1"/>
</dbReference>
<name>A0A964BPV2_9CYAN</name>
<dbReference type="Gene3D" id="3.40.30.10">
    <property type="entry name" value="Glutaredoxin"/>
    <property type="match status" value="1"/>
</dbReference>
<keyword evidence="2" id="KW-0408">Iron</keyword>
<evidence type="ECO:0000313" key="5">
    <source>
        <dbReference type="Proteomes" id="UP000729733"/>
    </source>
</evidence>
<dbReference type="InterPro" id="IPR036249">
    <property type="entry name" value="Thioredoxin-like_sf"/>
</dbReference>
<reference evidence="4" key="1">
    <citation type="journal article" date="2021" name="Antonie Van Leeuwenhoek">
        <title>Draft genome and description of Waterburya agarophytonicola gen. nov. sp. nov. (Pleurocapsales, Cyanobacteria): a seaweed symbiont.</title>
        <authorList>
            <person name="Bonthond G."/>
            <person name="Shalygin S."/>
            <person name="Bayer T."/>
            <person name="Weinberger F."/>
        </authorList>
    </citation>
    <scope>NUCLEOTIDE SEQUENCE</scope>
    <source>
        <strain evidence="4">KI4</strain>
    </source>
</reference>
<proteinExistence type="predicted"/>
<accession>A0A964BPV2</accession>
<comment type="caution">
    <text evidence="4">The sequence shown here is derived from an EMBL/GenBank/DDBJ whole genome shotgun (WGS) entry which is preliminary data.</text>
</comment>
<keyword evidence="1" id="KW-0479">Metal-binding</keyword>
<dbReference type="Pfam" id="PF01257">
    <property type="entry name" value="2Fe-2S_thioredx"/>
    <property type="match status" value="1"/>
</dbReference>